<gene>
    <name evidence="3" type="ORF">ASPACDRAFT_6800</name>
</gene>
<dbReference type="EMBL" id="KV878984">
    <property type="protein sequence ID" value="OJJ96722.1"/>
    <property type="molecule type" value="Genomic_DNA"/>
</dbReference>
<feature type="region of interest" description="Disordered" evidence="1">
    <location>
        <begin position="356"/>
        <end position="390"/>
    </location>
</feature>
<dbReference type="VEuPathDB" id="FungiDB:ASPACDRAFT_6800"/>
<reference evidence="4" key="1">
    <citation type="journal article" date="2017" name="Genome Biol.">
        <title>Comparative genomics reveals high biological diversity and specific adaptations in the industrially and medically important fungal genus Aspergillus.</title>
        <authorList>
            <person name="de Vries R.P."/>
            <person name="Riley R."/>
            <person name="Wiebenga A."/>
            <person name="Aguilar-Osorio G."/>
            <person name="Amillis S."/>
            <person name="Uchima C.A."/>
            <person name="Anderluh G."/>
            <person name="Asadollahi M."/>
            <person name="Askin M."/>
            <person name="Barry K."/>
            <person name="Battaglia E."/>
            <person name="Bayram O."/>
            <person name="Benocci T."/>
            <person name="Braus-Stromeyer S.A."/>
            <person name="Caldana C."/>
            <person name="Canovas D."/>
            <person name="Cerqueira G.C."/>
            <person name="Chen F."/>
            <person name="Chen W."/>
            <person name="Choi C."/>
            <person name="Clum A."/>
            <person name="Dos Santos R.A."/>
            <person name="Damasio A.R."/>
            <person name="Diallinas G."/>
            <person name="Emri T."/>
            <person name="Fekete E."/>
            <person name="Flipphi M."/>
            <person name="Freyberg S."/>
            <person name="Gallo A."/>
            <person name="Gournas C."/>
            <person name="Habgood R."/>
            <person name="Hainaut M."/>
            <person name="Harispe M.L."/>
            <person name="Henrissat B."/>
            <person name="Hilden K.S."/>
            <person name="Hope R."/>
            <person name="Hossain A."/>
            <person name="Karabika E."/>
            <person name="Karaffa L."/>
            <person name="Karanyi Z."/>
            <person name="Krasevec N."/>
            <person name="Kuo A."/>
            <person name="Kusch H."/>
            <person name="LaButti K."/>
            <person name="Lagendijk E.L."/>
            <person name="Lapidus A."/>
            <person name="Levasseur A."/>
            <person name="Lindquist E."/>
            <person name="Lipzen A."/>
            <person name="Logrieco A.F."/>
            <person name="MacCabe A."/>
            <person name="Maekelae M.R."/>
            <person name="Malavazi I."/>
            <person name="Melin P."/>
            <person name="Meyer V."/>
            <person name="Mielnichuk N."/>
            <person name="Miskei M."/>
            <person name="Molnar A.P."/>
            <person name="Mule G."/>
            <person name="Ngan C.Y."/>
            <person name="Orejas M."/>
            <person name="Orosz E."/>
            <person name="Ouedraogo J.P."/>
            <person name="Overkamp K.M."/>
            <person name="Park H.-S."/>
            <person name="Perrone G."/>
            <person name="Piumi F."/>
            <person name="Punt P.J."/>
            <person name="Ram A.F."/>
            <person name="Ramon A."/>
            <person name="Rauscher S."/>
            <person name="Record E."/>
            <person name="Riano-Pachon D.M."/>
            <person name="Robert V."/>
            <person name="Roehrig J."/>
            <person name="Ruller R."/>
            <person name="Salamov A."/>
            <person name="Salih N.S."/>
            <person name="Samson R.A."/>
            <person name="Sandor E."/>
            <person name="Sanguinetti M."/>
            <person name="Schuetze T."/>
            <person name="Sepcic K."/>
            <person name="Shelest E."/>
            <person name="Sherlock G."/>
            <person name="Sophianopoulou V."/>
            <person name="Squina F.M."/>
            <person name="Sun H."/>
            <person name="Susca A."/>
            <person name="Todd R.B."/>
            <person name="Tsang A."/>
            <person name="Unkles S.E."/>
            <person name="van de Wiele N."/>
            <person name="van Rossen-Uffink D."/>
            <person name="Oliveira J.V."/>
            <person name="Vesth T.C."/>
            <person name="Visser J."/>
            <person name="Yu J.-H."/>
            <person name="Zhou M."/>
            <person name="Andersen M.R."/>
            <person name="Archer D.B."/>
            <person name="Baker S.E."/>
            <person name="Benoit I."/>
            <person name="Brakhage A.A."/>
            <person name="Braus G.H."/>
            <person name="Fischer R."/>
            <person name="Frisvad J.C."/>
            <person name="Goldman G.H."/>
            <person name="Houbraken J."/>
            <person name="Oakley B."/>
            <person name="Pocsi I."/>
            <person name="Scazzocchio C."/>
            <person name="Seiboth B."/>
            <person name="vanKuyk P.A."/>
            <person name="Wortman J."/>
            <person name="Dyer P.S."/>
            <person name="Grigoriev I.V."/>
        </authorList>
    </citation>
    <scope>NUCLEOTIDE SEQUENCE [LARGE SCALE GENOMIC DNA]</scope>
    <source>
        <strain evidence="4">ATCC 16872 / CBS 172.66 / WB 5094</strain>
    </source>
</reference>
<dbReference type="Proteomes" id="UP000184546">
    <property type="component" value="Unassembled WGS sequence"/>
</dbReference>
<dbReference type="RefSeq" id="XP_020053062.1">
    <property type="nucleotide sequence ID" value="XM_020204077.2"/>
</dbReference>
<evidence type="ECO:0000259" key="2">
    <source>
        <dbReference type="Pfam" id="PF10354"/>
    </source>
</evidence>
<feature type="compositionally biased region" description="Polar residues" evidence="1">
    <location>
        <begin position="33"/>
        <end position="43"/>
    </location>
</feature>
<dbReference type="GeneID" id="30977891"/>
<organism evidence="3 4">
    <name type="scientific">Aspergillus aculeatus (strain ATCC 16872 / CBS 172.66 / WB 5094)</name>
    <dbReference type="NCBI Taxonomy" id="690307"/>
    <lineage>
        <taxon>Eukaryota</taxon>
        <taxon>Fungi</taxon>
        <taxon>Dikarya</taxon>
        <taxon>Ascomycota</taxon>
        <taxon>Pezizomycotina</taxon>
        <taxon>Eurotiomycetes</taxon>
        <taxon>Eurotiomycetidae</taxon>
        <taxon>Eurotiales</taxon>
        <taxon>Aspergillaceae</taxon>
        <taxon>Aspergillus</taxon>
        <taxon>Aspergillus subgen. Circumdati</taxon>
    </lineage>
</organism>
<evidence type="ECO:0000313" key="4">
    <source>
        <dbReference type="Proteomes" id="UP000184546"/>
    </source>
</evidence>
<dbReference type="OMA" id="YPGYKHA"/>
<name>A0A1L9WKQ1_ASPA1</name>
<dbReference type="GO" id="GO:0005737">
    <property type="term" value="C:cytoplasm"/>
    <property type="evidence" value="ECO:0007669"/>
    <property type="project" value="TreeGrafter"/>
</dbReference>
<protein>
    <recommendedName>
        <fullName evidence="2">25S rRNA (uridine-N(3))-methyltransferase BMT5-like domain-containing protein</fullName>
    </recommendedName>
</protein>
<feature type="non-terminal residue" evidence="3">
    <location>
        <position position="390"/>
    </location>
</feature>
<dbReference type="InterPro" id="IPR019446">
    <property type="entry name" value="BMT5-like"/>
</dbReference>
<evidence type="ECO:0000313" key="3">
    <source>
        <dbReference type="EMBL" id="OJJ96722.1"/>
    </source>
</evidence>
<accession>A0A1L9WKQ1</accession>
<feature type="non-terminal residue" evidence="3">
    <location>
        <position position="1"/>
    </location>
</feature>
<dbReference type="GO" id="GO:0070042">
    <property type="term" value="F:rRNA (uridine-N3-)-methyltransferase activity"/>
    <property type="evidence" value="ECO:0007669"/>
    <property type="project" value="InterPro"/>
</dbReference>
<sequence length="390" mass="43694">KKHRKMHTFSRLSTTTTTFGLPAIKHDGKDSKTTTGAVTSQQPKQHRRPIVPFGKKDRILLVGEGDFSFARSLIRQYRCKTVLATCYDSRETLQRKYPQVDLNIQDILATFSTPASLSEDKNPSLGPKRRLPKVLFSVDARKLGLPAGGGKDVRNGWSRRERRRPAWQQARNVALASAPDGGQWDIISFNFPHVGGLSTDVNRQVRANQELLVAFFKACIPLLSPSTGLVDDDESYEWEDYEGSDSETSQNEDDVAEIDKPLRSITAAGQAEDQHTSGPGRILVTIFEGEPYTLWNIKDLARHAGLRVVTSFKFPWACYQDYSHARTLGEIEGKCGGRGGWRGEDRDARTYVFELRRDDQPVPGKNALSTKADHGARKKRTREAFDSDSD</sequence>
<dbReference type="PANTHER" id="PTHR11538">
    <property type="entry name" value="PHENYLALANYL-TRNA SYNTHETASE"/>
    <property type="match status" value="1"/>
</dbReference>
<dbReference type="STRING" id="690307.A0A1L9WKQ1"/>
<dbReference type="GO" id="GO:0070475">
    <property type="term" value="P:rRNA base methylation"/>
    <property type="evidence" value="ECO:0007669"/>
    <property type="project" value="InterPro"/>
</dbReference>
<dbReference type="AlphaFoldDB" id="A0A1L9WKQ1"/>
<feature type="region of interest" description="Disordered" evidence="1">
    <location>
        <begin position="20"/>
        <end position="47"/>
    </location>
</feature>
<dbReference type="PANTHER" id="PTHR11538:SF26">
    <property type="entry name" value="FERREDOXIN-FOLD ANTICODON-BINDING DOMAIN-CONTAINING PROTEIN 1"/>
    <property type="match status" value="1"/>
</dbReference>
<feature type="domain" description="25S rRNA (uridine-N(3))-methyltransferase BMT5-like" evidence="2">
    <location>
        <begin position="60"/>
        <end position="326"/>
    </location>
</feature>
<dbReference type="OrthoDB" id="273345at2759"/>
<feature type="region of interest" description="Disordered" evidence="1">
    <location>
        <begin position="234"/>
        <end position="254"/>
    </location>
</feature>
<proteinExistence type="predicted"/>
<dbReference type="Pfam" id="PF10354">
    <property type="entry name" value="BMT5-like"/>
    <property type="match status" value="1"/>
</dbReference>
<keyword evidence="4" id="KW-1185">Reference proteome</keyword>
<evidence type="ECO:0000256" key="1">
    <source>
        <dbReference type="SAM" id="MobiDB-lite"/>
    </source>
</evidence>